<protein>
    <submittedName>
        <fullName evidence="2">Nucleotide-binding alpha-beta plait</fullName>
    </submittedName>
</protein>
<evidence type="ECO:0000256" key="1">
    <source>
        <dbReference type="SAM" id="MobiDB-lite"/>
    </source>
</evidence>
<feature type="compositionally biased region" description="Polar residues" evidence="1">
    <location>
        <begin position="1"/>
        <end position="18"/>
    </location>
</feature>
<evidence type="ECO:0000313" key="3">
    <source>
        <dbReference type="Proteomes" id="UP001146793"/>
    </source>
</evidence>
<dbReference type="Proteomes" id="UP001146793">
    <property type="component" value="Unassembled WGS sequence"/>
</dbReference>
<comment type="caution">
    <text evidence="2">The sequence shown here is derived from an EMBL/GenBank/DDBJ whole genome shotgun (WGS) entry which is preliminary data.</text>
</comment>
<dbReference type="AlphaFoldDB" id="A0AAV7YH85"/>
<gene>
    <name evidence="2" type="ORF">M0812_26404</name>
</gene>
<feature type="compositionally biased region" description="Basic residues" evidence="1">
    <location>
        <begin position="23"/>
        <end position="35"/>
    </location>
</feature>
<proteinExistence type="predicted"/>
<feature type="region of interest" description="Disordered" evidence="1">
    <location>
        <begin position="1"/>
        <end position="53"/>
    </location>
</feature>
<name>A0AAV7YH85_9EUKA</name>
<reference evidence="2" key="1">
    <citation type="submission" date="2022-08" db="EMBL/GenBank/DDBJ databases">
        <title>Novel sulphate-reducing endosymbionts in the free-living metamonad Anaeramoeba.</title>
        <authorList>
            <person name="Jerlstrom-Hultqvist J."/>
            <person name="Cepicka I."/>
            <person name="Gallot-Lavallee L."/>
            <person name="Salas-Leiva D."/>
            <person name="Curtis B.A."/>
            <person name="Zahonova K."/>
            <person name="Pipaliya S."/>
            <person name="Dacks J."/>
            <person name="Roger A.J."/>
        </authorList>
    </citation>
    <scope>NUCLEOTIDE SEQUENCE</scope>
    <source>
        <strain evidence="2">Busselton2</strain>
    </source>
</reference>
<evidence type="ECO:0000313" key="2">
    <source>
        <dbReference type="EMBL" id="KAJ3426834.1"/>
    </source>
</evidence>
<organism evidence="2 3">
    <name type="scientific">Anaeramoeba flamelloides</name>
    <dbReference type="NCBI Taxonomy" id="1746091"/>
    <lineage>
        <taxon>Eukaryota</taxon>
        <taxon>Metamonada</taxon>
        <taxon>Anaeramoebidae</taxon>
        <taxon>Anaeramoeba</taxon>
    </lineage>
</organism>
<accession>A0AAV7YH85</accession>
<dbReference type="EMBL" id="JANTQA010000063">
    <property type="protein sequence ID" value="KAJ3426834.1"/>
    <property type="molecule type" value="Genomic_DNA"/>
</dbReference>
<sequence length="261" mass="30364">MYQAPNQLQSNFNSQRYNSPRGRGGRGRGGFRGRGRGGITGRGRGGFRGRGRGYENYKTRRIINNNQSNFNNFNPNPNFVNTNNQNQNNFNNFNKQQQNFQKEKETPTLKEIEKKIQNAQSNTNNKLGDLESKDQEKAQKVFQYLKTFRVFCKNNNLNMAENLLSDIENFSVVLANNNLMPNNYKKNPKKKISQEFYTNPVLRRLRSKTSGKYDLKKFQNSNMAKLILNTIDIRTYLTGTLSTFIELKKKRNLSQHGRKRN</sequence>